<feature type="compositionally biased region" description="Polar residues" evidence="2">
    <location>
        <begin position="1394"/>
        <end position="1403"/>
    </location>
</feature>
<dbReference type="NCBIfam" id="TIGR02276">
    <property type="entry name" value="beta_rpt_yvtn"/>
    <property type="match status" value="1"/>
</dbReference>
<name>A0ABQ4AXM1_9ACTN</name>
<feature type="compositionally biased region" description="Low complexity" evidence="2">
    <location>
        <begin position="866"/>
        <end position="923"/>
    </location>
</feature>
<evidence type="ECO:0000256" key="1">
    <source>
        <dbReference type="ARBA" id="ARBA00022729"/>
    </source>
</evidence>
<protein>
    <recommendedName>
        <fullName evidence="3">YNCE-like beta-propeller domain-containing protein</fullName>
    </recommendedName>
</protein>
<dbReference type="PANTHER" id="PTHR47197">
    <property type="entry name" value="PROTEIN NIRF"/>
    <property type="match status" value="1"/>
</dbReference>
<proteinExistence type="predicted"/>
<accession>A0ABQ4AXM1</accession>
<dbReference type="InterPro" id="IPR011964">
    <property type="entry name" value="YVTN_b-propeller_repeat"/>
</dbReference>
<dbReference type="EMBL" id="BOMP01000158">
    <property type="protein sequence ID" value="GIE45314.1"/>
    <property type="molecule type" value="Genomic_DNA"/>
</dbReference>
<dbReference type="PROSITE" id="PS00018">
    <property type="entry name" value="EF_HAND_1"/>
    <property type="match status" value="1"/>
</dbReference>
<dbReference type="InterPro" id="IPR015943">
    <property type="entry name" value="WD40/YVTN_repeat-like_dom_sf"/>
</dbReference>
<reference evidence="4 5" key="1">
    <citation type="submission" date="2021-01" db="EMBL/GenBank/DDBJ databases">
        <title>Whole genome shotgun sequence of Actinoplanes lobatus NBRC 12513.</title>
        <authorList>
            <person name="Komaki H."/>
            <person name="Tamura T."/>
        </authorList>
    </citation>
    <scope>NUCLEOTIDE SEQUENCE [LARGE SCALE GENOMIC DNA]</scope>
    <source>
        <strain evidence="4 5">NBRC 12513</strain>
    </source>
</reference>
<comment type="caution">
    <text evidence="4">The sequence shown here is derived from an EMBL/GenBank/DDBJ whole genome shotgun (WGS) entry which is preliminary data.</text>
</comment>
<evidence type="ECO:0000259" key="3">
    <source>
        <dbReference type="Pfam" id="PF21783"/>
    </source>
</evidence>
<feature type="domain" description="YNCE-like beta-propeller" evidence="3">
    <location>
        <begin position="1511"/>
        <end position="1728"/>
    </location>
</feature>
<feature type="compositionally biased region" description="Low complexity" evidence="2">
    <location>
        <begin position="1143"/>
        <end position="1164"/>
    </location>
</feature>
<dbReference type="SUPFAM" id="SSF51004">
    <property type="entry name" value="C-terminal (heme d1) domain of cytochrome cd1-nitrite reductase"/>
    <property type="match status" value="2"/>
</dbReference>
<feature type="compositionally biased region" description="Low complexity" evidence="2">
    <location>
        <begin position="1185"/>
        <end position="1209"/>
    </location>
</feature>
<feature type="compositionally biased region" description="Low complexity" evidence="2">
    <location>
        <begin position="401"/>
        <end position="421"/>
    </location>
</feature>
<evidence type="ECO:0000256" key="2">
    <source>
        <dbReference type="SAM" id="MobiDB-lite"/>
    </source>
</evidence>
<feature type="compositionally biased region" description="Low complexity" evidence="2">
    <location>
        <begin position="1034"/>
        <end position="1052"/>
    </location>
</feature>
<feature type="compositionally biased region" description="Low complexity" evidence="2">
    <location>
        <begin position="1217"/>
        <end position="1227"/>
    </location>
</feature>
<evidence type="ECO:0000313" key="5">
    <source>
        <dbReference type="Proteomes" id="UP000631312"/>
    </source>
</evidence>
<dbReference type="InterPro" id="IPR011048">
    <property type="entry name" value="Haem_d1_sf"/>
</dbReference>
<feature type="compositionally biased region" description="Gly residues" evidence="2">
    <location>
        <begin position="1341"/>
        <end position="1351"/>
    </location>
</feature>
<feature type="compositionally biased region" description="Polar residues" evidence="2">
    <location>
        <begin position="565"/>
        <end position="574"/>
    </location>
</feature>
<feature type="compositionally biased region" description="Gly residues" evidence="2">
    <location>
        <begin position="1293"/>
        <end position="1331"/>
    </location>
</feature>
<keyword evidence="5" id="KW-1185">Reference proteome</keyword>
<keyword evidence="1" id="KW-0732">Signal</keyword>
<organism evidence="4 5">
    <name type="scientific">Actinoplanes lobatus</name>
    <dbReference type="NCBI Taxonomy" id="113568"/>
    <lineage>
        <taxon>Bacteria</taxon>
        <taxon>Bacillati</taxon>
        <taxon>Actinomycetota</taxon>
        <taxon>Actinomycetes</taxon>
        <taxon>Micromonosporales</taxon>
        <taxon>Micromonosporaceae</taxon>
        <taxon>Actinoplanes</taxon>
    </lineage>
</organism>
<dbReference type="Proteomes" id="UP000631312">
    <property type="component" value="Unassembled WGS sequence"/>
</dbReference>
<dbReference type="Pfam" id="PF21783">
    <property type="entry name" value="YNCE"/>
    <property type="match status" value="1"/>
</dbReference>
<feature type="region of interest" description="Disordered" evidence="2">
    <location>
        <begin position="375"/>
        <end position="1011"/>
    </location>
</feature>
<evidence type="ECO:0000313" key="4">
    <source>
        <dbReference type="EMBL" id="GIE45314.1"/>
    </source>
</evidence>
<feature type="compositionally biased region" description="Low complexity" evidence="2">
    <location>
        <begin position="457"/>
        <end position="480"/>
    </location>
</feature>
<feature type="compositionally biased region" description="Low complexity" evidence="2">
    <location>
        <begin position="1404"/>
        <end position="1423"/>
    </location>
</feature>
<feature type="compositionally biased region" description="Low complexity" evidence="2">
    <location>
        <begin position="1238"/>
        <end position="1272"/>
    </location>
</feature>
<dbReference type="InterPro" id="IPR051200">
    <property type="entry name" value="Host-pathogen_enzymatic-act"/>
</dbReference>
<feature type="compositionally biased region" description="Low complexity" evidence="2">
    <location>
        <begin position="510"/>
        <end position="519"/>
    </location>
</feature>
<gene>
    <name evidence="4" type="ORF">Alo02nite_82120</name>
</gene>
<dbReference type="InterPro" id="IPR018247">
    <property type="entry name" value="EF_Hand_1_Ca_BS"/>
</dbReference>
<dbReference type="InterPro" id="IPR048433">
    <property type="entry name" value="YNCE-like_beta-prop"/>
</dbReference>
<feature type="compositionally biased region" description="Basic and acidic residues" evidence="2">
    <location>
        <begin position="722"/>
        <end position="732"/>
    </location>
</feature>
<dbReference type="PANTHER" id="PTHR47197:SF3">
    <property type="entry name" value="DIHYDRO-HEME D1 DEHYDROGENASE"/>
    <property type="match status" value="1"/>
</dbReference>
<feature type="region of interest" description="Disordered" evidence="2">
    <location>
        <begin position="1034"/>
        <end position="1355"/>
    </location>
</feature>
<feature type="region of interest" description="Disordered" evidence="2">
    <location>
        <begin position="1392"/>
        <end position="1430"/>
    </location>
</feature>
<feature type="compositionally biased region" description="Low complexity" evidence="2">
    <location>
        <begin position="673"/>
        <end position="697"/>
    </location>
</feature>
<dbReference type="Gene3D" id="2.130.10.10">
    <property type="entry name" value="YVTN repeat-like/Quinoprotein amine dehydrogenase"/>
    <property type="match status" value="2"/>
</dbReference>
<sequence>MHSMSGRRLAVVVSVEQHDDPVLRRFSVPSADVPAFVDVLGEPALGGFDVTYLRDPGAREAYSRTKSIFDGREQDDCVLVYFRGVMLTGPGGGLYLATADTVMGRPTDTAIDVAQMAVLMQRSRAGQAVVLLDGRTGSPVDAGHHFRAARAAEWQSRVVIAATARPEPPTFAGLIADGVVTGAADRDRDGWIGIGELHDHLRERDPSVRQWVFGSGRQPYLARIRRQGSDQMAQIAQLAVAAAGDDLSRAVEARSSLQRLATGEGRVAAAASAALRRTSVRLAEPAVDFGRVAPGTRQLAAVVAVQGPPLAAASAVSSDAEGLHARLEGNVLRVSWFPTVGRLDGAVTLDGPAGSARLTVTGEVATDFDVATGGWVPAPGGNGTQAALPAAPPTGGGPVAGGFSPPGSPAAGSTPTSGAGPHAVSPAPSSGAGPHAVPPVPSSGAGPHTSPSGGGFVPPAAGSPAAAWEAAWAAGGQPWPGETPTPEEAWPGETAWPGEVRNQPRQTPDPAAAPGEAAPPAQPGSGAGSPAAWPSGGSGDKNPDPSSGTAEAVPPTAGSPGWAPTSGSPAWSPTSGPPVRSTPPPAVGGTAPHPDAPAGASPVQGRPADVSPWVRSDQTPRPEPAGQTPATPTAEGSLSGLPADASPRVSPEKAPGSGDAAGPRTAAWTSPWAPTSGPPSSSRSAALSAGQSGAAASFESTVRPADEPSVDSGAGTNSDTSAVERSDVRGGEPEAALPETESSGPSGDEPLVAPRATVRGSFPVAAADTPAAPPGPAATTGPEAGWDSTTAASATPVFIEEPSAGPGQRDDVTVSPAGESEPDHADDIFPAHPAAGSGSTEDPAPRPDPADPVTASHDTSGPDRPAATATDSATASHDTSGPDRTTATTDSATASDDNSGPDGEQAAVSVAEEAAAGSSAGAQPDVNATGPTTAESPDAARSASSEPGAASDTPASGVADSAVDRPGKPAAADGGGWPVPGSSWGSQESDPDGLWPSAGRKPGQGSAVTDAAGTAGAVAGGAVAAGTAGAVAAGTAGAVAAGASAAAAAEGTHPSETNADSAVNAGGEVGSAQEETSADLEERGTEGPEPGSADDGDRGPVEESSAGPAGPWPGRTSGNGVSIPAQRQPAEENGPWLVPSAQGESAAERGGFAEAGAARGFAGEPQPPGWSGTDQQGTPARPRVASTAGPGAEAGTGAADTGSGPAGAEPAGGGAAGWPTSPAGGWPTSPATAWPGSDPWAQAQPAADPWAPAQPAADPWAQAQPGAAQAPGTAHPDDQTTGTYDAGYPSGQAGTGYGPAGGPGTTVYGQGGGPGAGGHGQGGVRGGGHGGPPRVTYEDGTGFGGSGPYGEEGGKPPRKRLALVAGVLVALLLLAGATYAGVRFVLKSDEPEAASQNPAPTQSAPGQTAGAAPTGPATEPAGTQQPAAPPSLAKPVVLEQIRLGREPEGVAVSPDNRTLYVADQDSKDVHFVDVQSKQVSAVKVPNTPRFLALSADGGRLYVSLFENDFTGNGLAVIDTANKTLVKTIRTGPRPFEPAVAPDGKVWLPIHNGARVEIYDDKTLTEAARISVPPNPHWIVFTPDGQTAFTANHESSQISVVSVADRLVRKNFKVGKSPHALAVTPDGKQLVATNYDLDTVEVYDTGNQRLIHRVVVGKEPQAVMISGDSRHAYIVNEGSDNLSVIDLSTGKVVSTIGVGDSPRVNALSPDGKRLYVTDGRGKTVTVLRVSEE</sequence>